<organism evidence="2 3">
    <name type="scientific">Candidatus Thiodictyon syntrophicum</name>
    <dbReference type="NCBI Taxonomy" id="1166950"/>
    <lineage>
        <taxon>Bacteria</taxon>
        <taxon>Pseudomonadati</taxon>
        <taxon>Pseudomonadota</taxon>
        <taxon>Gammaproteobacteria</taxon>
        <taxon>Chromatiales</taxon>
        <taxon>Chromatiaceae</taxon>
        <taxon>Thiodictyon</taxon>
    </lineage>
</organism>
<reference evidence="2 3" key="1">
    <citation type="submission" date="2017-03" db="EMBL/GenBank/DDBJ databases">
        <title>Complete genome sequence of Candidatus 'Thiodictyon syntrophicum' sp. nov. strain Cad16T, a photolithoautotroph purple sulfur bacterium isolated from an alpine meromictic lake.</title>
        <authorList>
            <person name="Luedin S.M."/>
            <person name="Pothier J.F."/>
            <person name="Danza F."/>
            <person name="Storelli N."/>
            <person name="Wittwer M."/>
            <person name="Tonolla M."/>
        </authorList>
    </citation>
    <scope>NUCLEOTIDE SEQUENCE [LARGE SCALE GENOMIC DNA]</scope>
    <source>
        <strain evidence="2 3">Cad16T</strain>
    </source>
</reference>
<evidence type="ECO:0000313" key="2">
    <source>
        <dbReference type="EMBL" id="AUB83305.1"/>
    </source>
</evidence>
<proteinExistence type="predicted"/>
<evidence type="ECO:0000256" key="1">
    <source>
        <dbReference type="SAM" id="MobiDB-lite"/>
    </source>
</evidence>
<feature type="compositionally biased region" description="Basic residues" evidence="1">
    <location>
        <begin position="139"/>
        <end position="157"/>
    </location>
</feature>
<dbReference type="EMBL" id="CP020370">
    <property type="protein sequence ID" value="AUB83305.1"/>
    <property type="molecule type" value="Genomic_DNA"/>
</dbReference>
<dbReference type="KEGG" id="tsy:THSYN_21740"/>
<name>A0A2K8UCN9_9GAMM</name>
<dbReference type="Proteomes" id="UP000232638">
    <property type="component" value="Chromosome"/>
</dbReference>
<feature type="region of interest" description="Disordered" evidence="1">
    <location>
        <begin position="1"/>
        <end position="214"/>
    </location>
</feature>
<sequence length="214" mass="22244">MAGEAVVRRLPPQGIGAPEKEQDQARPQDPGGAAGRGAGLRAEPRPGPGLEPAARPGPAAQEGRQRDHDGARHQPPEVRRHHPIAVHGEIAAGDAEPDHPQVEGCEPLFRVAPAGNEQQRGGERDQERGVEGDPGEGRRARRRGQRCLGRGRGHGRRPAGAAGPSSPGRMIGGSGGPRRPSQSSQGGVPAAMRVIAGPPGISTRFGPDGRRHST</sequence>
<feature type="compositionally biased region" description="Low complexity" evidence="1">
    <location>
        <begin position="177"/>
        <end position="187"/>
    </location>
</feature>
<feature type="compositionally biased region" description="Basic and acidic residues" evidence="1">
    <location>
        <begin position="63"/>
        <end position="78"/>
    </location>
</feature>
<gene>
    <name evidence="2" type="ORF">THSYN_21740</name>
</gene>
<feature type="compositionally biased region" description="Low complexity" evidence="1">
    <location>
        <begin position="158"/>
        <end position="169"/>
    </location>
</feature>
<dbReference type="AlphaFoldDB" id="A0A2K8UCN9"/>
<feature type="compositionally biased region" description="Basic and acidic residues" evidence="1">
    <location>
        <begin position="120"/>
        <end position="138"/>
    </location>
</feature>
<accession>A0A2K8UCN9</accession>
<evidence type="ECO:0000313" key="3">
    <source>
        <dbReference type="Proteomes" id="UP000232638"/>
    </source>
</evidence>
<keyword evidence="3" id="KW-1185">Reference proteome</keyword>
<protein>
    <submittedName>
        <fullName evidence="2">Uncharacterized protein</fullName>
    </submittedName>
</protein>